<evidence type="ECO:0000256" key="3">
    <source>
        <dbReference type="ARBA" id="ARBA00012099"/>
    </source>
</evidence>
<dbReference type="PROSITE" id="PS00445">
    <property type="entry name" value="FGGY_KINASES_2"/>
    <property type="match status" value="1"/>
</dbReference>
<dbReference type="GO" id="GO:0006071">
    <property type="term" value="P:glycerol metabolic process"/>
    <property type="evidence" value="ECO:0007669"/>
    <property type="project" value="UniProtKB-KW"/>
</dbReference>
<evidence type="ECO:0000259" key="12">
    <source>
        <dbReference type="Pfam" id="PF00370"/>
    </source>
</evidence>
<dbReference type="PANTHER" id="PTHR10196">
    <property type="entry name" value="SUGAR KINASE"/>
    <property type="match status" value="1"/>
</dbReference>
<organism evidence="14 15">
    <name type="scientific">Sphenostylis stenocarpa</name>
    <dbReference type="NCBI Taxonomy" id="92480"/>
    <lineage>
        <taxon>Eukaryota</taxon>
        <taxon>Viridiplantae</taxon>
        <taxon>Streptophyta</taxon>
        <taxon>Embryophyta</taxon>
        <taxon>Tracheophyta</taxon>
        <taxon>Spermatophyta</taxon>
        <taxon>Magnoliopsida</taxon>
        <taxon>eudicotyledons</taxon>
        <taxon>Gunneridae</taxon>
        <taxon>Pentapetalae</taxon>
        <taxon>rosids</taxon>
        <taxon>fabids</taxon>
        <taxon>Fabales</taxon>
        <taxon>Fabaceae</taxon>
        <taxon>Papilionoideae</taxon>
        <taxon>50 kb inversion clade</taxon>
        <taxon>NPAAA clade</taxon>
        <taxon>indigoferoid/millettioid clade</taxon>
        <taxon>Phaseoleae</taxon>
        <taxon>Sphenostylis</taxon>
    </lineage>
</organism>
<dbReference type="InterPro" id="IPR005999">
    <property type="entry name" value="Glycerol_kin"/>
</dbReference>
<dbReference type="InterPro" id="IPR018485">
    <property type="entry name" value="FGGY_C"/>
</dbReference>
<dbReference type="SUPFAM" id="SSF53067">
    <property type="entry name" value="Actin-like ATPase domain"/>
    <property type="match status" value="2"/>
</dbReference>
<dbReference type="NCBIfam" id="NF000756">
    <property type="entry name" value="PRK00047.1"/>
    <property type="match status" value="1"/>
</dbReference>
<dbReference type="InterPro" id="IPR018484">
    <property type="entry name" value="FGGY_N"/>
</dbReference>
<dbReference type="AlphaFoldDB" id="A0AA86SKY6"/>
<evidence type="ECO:0000313" key="15">
    <source>
        <dbReference type="Proteomes" id="UP001189624"/>
    </source>
</evidence>
<feature type="domain" description="Carbohydrate kinase FGGY N-terminal" evidence="12">
    <location>
        <begin position="10"/>
        <end position="263"/>
    </location>
</feature>
<keyword evidence="5" id="KW-0547">Nucleotide-binding</keyword>
<evidence type="ECO:0000256" key="10">
    <source>
        <dbReference type="ARBA" id="ARBA00052101"/>
    </source>
</evidence>
<accession>A0AA86SKY6</accession>
<comment type="similarity">
    <text evidence="2 11">Belongs to the FGGY kinase family.</text>
</comment>
<sequence length="520" mass="56334">MSSEEDVFVGAIDQGTSSTRFIIYDGASRAIGCHHVEFTQLYPQAGWVEHDPMEILESVKVCVTKAVDKATADGFNVNKGLKAIGLTNQRETTVVWSKSTGLPLYNAIVWMDARTSSICRRLEKELSGGRNHFVESSGLPISTYFSALKLLWLMENVDDVKEAIKKKDALFGTIDTWLIWNLTGGVKGGLHVTDVSNASRTLLMNLKTLEWDESTLQTLKIPAEILPKIVSNSEVIREIGAEWPIAGVPIAGCLGDQHAAMLGQACRKGEGKSTYGTGAFILLNTGEGIIKSSHGLLSTIAFKLGPKAPTNYALEGSIAIAGAAVQWLRDGLGLISSASDIENLALQVESNGGVYFVPAFNGLFAPWWRDDARGVIVGITRFTSKAHIARAVLESMCFQVKDVLDSMHKDSAQDESSKKDFLLRVDGGATVNNLLMQIQADLIGSPVVRPADIETTALGAAFAAGLATGVWKEEYIFNAGEKMKTATIFRPIMTEEARKKKVESWCKAVSKTFDLADLAL</sequence>
<evidence type="ECO:0000256" key="11">
    <source>
        <dbReference type="RuleBase" id="RU003733"/>
    </source>
</evidence>
<dbReference type="EMBL" id="OY731403">
    <property type="protein sequence ID" value="CAJ1963858.1"/>
    <property type="molecule type" value="Genomic_DNA"/>
</dbReference>
<evidence type="ECO:0000256" key="7">
    <source>
        <dbReference type="ARBA" id="ARBA00022798"/>
    </source>
</evidence>
<reference evidence="14" key="1">
    <citation type="submission" date="2023-10" db="EMBL/GenBank/DDBJ databases">
        <authorList>
            <person name="Domelevo Entfellner J.-B."/>
        </authorList>
    </citation>
    <scope>NUCLEOTIDE SEQUENCE</scope>
</reference>
<protein>
    <recommendedName>
        <fullName evidence="3">glycerol kinase</fullName>
        <ecNumber evidence="3">2.7.1.30</ecNumber>
    </recommendedName>
    <alternativeName>
        <fullName evidence="9">ATP:glycerol 3-phosphotransferase</fullName>
    </alternativeName>
</protein>
<dbReference type="Pfam" id="PF00370">
    <property type="entry name" value="FGGY_N"/>
    <property type="match status" value="1"/>
</dbReference>
<keyword evidence="4 11" id="KW-0808">Transferase</keyword>
<dbReference type="Pfam" id="PF02782">
    <property type="entry name" value="FGGY_C"/>
    <property type="match status" value="1"/>
</dbReference>
<feature type="domain" description="Carbohydrate kinase FGGY C-terminal" evidence="13">
    <location>
        <begin position="273"/>
        <end position="467"/>
    </location>
</feature>
<dbReference type="InterPro" id="IPR018483">
    <property type="entry name" value="Carb_kinase_FGGY_CS"/>
</dbReference>
<comment type="pathway">
    <text evidence="1">Polyol metabolism; glycerol degradation via glycerol kinase pathway; sn-glycerol 3-phosphate from glycerol: step 1/1.</text>
</comment>
<gene>
    <name evidence="14" type="ORF">AYBTSS11_LOCUS19999</name>
</gene>
<name>A0AA86SKY6_9FABA</name>
<keyword evidence="6 11" id="KW-0418">Kinase</keyword>
<dbReference type="InterPro" id="IPR000577">
    <property type="entry name" value="Carb_kinase_FGGY"/>
</dbReference>
<dbReference type="FunFam" id="3.30.420.40:FF:000007">
    <property type="entry name" value="Glycerol kinase"/>
    <property type="match status" value="1"/>
</dbReference>
<comment type="catalytic activity">
    <reaction evidence="10">
        <text>glycerol + ATP = sn-glycerol 3-phosphate + ADP + H(+)</text>
        <dbReference type="Rhea" id="RHEA:21644"/>
        <dbReference type="ChEBI" id="CHEBI:15378"/>
        <dbReference type="ChEBI" id="CHEBI:17754"/>
        <dbReference type="ChEBI" id="CHEBI:30616"/>
        <dbReference type="ChEBI" id="CHEBI:57597"/>
        <dbReference type="ChEBI" id="CHEBI:456216"/>
        <dbReference type="EC" id="2.7.1.30"/>
    </reaction>
</comment>
<evidence type="ECO:0000256" key="6">
    <source>
        <dbReference type="ARBA" id="ARBA00022777"/>
    </source>
</evidence>
<evidence type="ECO:0000256" key="1">
    <source>
        <dbReference type="ARBA" id="ARBA00005190"/>
    </source>
</evidence>
<evidence type="ECO:0000256" key="9">
    <source>
        <dbReference type="ARBA" id="ARBA00043149"/>
    </source>
</evidence>
<proteinExistence type="inferred from homology"/>
<dbReference type="FunFam" id="3.30.420.40:FF:000086">
    <property type="entry name" value="Glycerol kinase"/>
    <property type="match status" value="1"/>
</dbReference>
<dbReference type="InterPro" id="IPR042018">
    <property type="entry name" value="GK1-3_metazoan-type"/>
</dbReference>
<dbReference type="GO" id="GO:0006641">
    <property type="term" value="P:triglyceride metabolic process"/>
    <property type="evidence" value="ECO:0007669"/>
    <property type="project" value="TreeGrafter"/>
</dbReference>
<evidence type="ECO:0000256" key="5">
    <source>
        <dbReference type="ARBA" id="ARBA00022741"/>
    </source>
</evidence>
<evidence type="ECO:0000313" key="14">
    <source>
        <dbReference type="EMBL" id="CAJ1963858.1"/>
    </source>
</evidence>
<dbReference type="GO" id="GO:0004370">
    <property type="term" value="F:glycerol kinase activity"/>
    <property type="evidence" value="ECO:0007669"/>
    <property type="project" value="UniProtKB-EC"/>
</dbReference>
<dbReference type="Gramene" id="rna-AYBTSS11_LOCUS19999">
    <property type="protein sequence ID" value="CAJ1963858.1"/>
    <property type="gene ID" value="gene-AYBTSS11_LOCUS19999"/>
</dbReference>
<evidence type="ECO:0000256" key="2">
    <source>
        <dbReference type="ARBA" id="ARBA00009156"/>
    </source>
</evidence>
<dbReference type="PANTHER" id="PTHR10196:SF69">
    <property type="entry name" value="GLYCEROL KINASE"/>
    <property type="match status" value="1"/>
</dbReference>
<evidence type="ECO:0000256" key="8">
    <source>
        <dbReference type="ARBA" id="ARBA00022840"/>
    </source>
</evidence>
<dbReference type="PIRSF" id="PIRSF000538">
    <property type="entry name" value="GlpK"/>
    <property type="match status" value="1"/>
</dbReference>
<dbReference type="GO" id="GO:0005739">
    <property type="term" value="C:mitochondrion"/>
    <property type="evidence" value="ECO:0007669"/>
    <property type="project" value="TreeGrafter"/>
</dbReference>
<dbReference type="PROSITE" id="PS00933">
    <property type="entry name" value="FGGY_KINASES_1"/>
    <property type="match status" value="1"/>
</dbReference>
<dbReference type="GO" id="GO:0046167">
    <property type="term" value="P:glycerol-3-phosphate biosynthetic process"/>
    <property type="evidence" value="ECO:0007669"/>
    <property type="project" value="TreeGrafter"/>
</dbReference>
<evidence type="ECO:0000259" key="13">
    <source>
        <dbReference type="Pfam" id="PF02782"/>
    </source>
</evidence>
<dbReference type="EC" id="2.7.1.30" evidence="3"/>
<keyword evidence="8" id="KW-0067">ATP-binding</keyword>
<dbReference type="GO" id="GO:0005524">
    <property type="term" value="F:ATP binding"/>
    <property type="evidence" value="ECO:0007669"/>
    <property type="project" value="UniProtKB-KW"/>
</dbReference>
<keyword evidence="7" id="KW-0319">Glycerol metabolism</keyword>
<evidence type="ECO:0000256" key="4">
    <source>
        <dbReference type="ARBA" id="ARBA00022679"/>
    </source>
</evidence>
<dbReference type="InterPro" id="IPR043129">
    <property type="entry name" value="ATPase_NBD"/>
</dbReference>
<dbReference type="CDD" id="cd07792">
    <property type="entry name" value="ASKHA_NBD_FGGY_GK1-3-like"/>
    <property type="match status" value="1"/>
</dbReference>
<keyword evidence="15" id="KW-1185">Reference proteome</keyword>
<dbReference type="Proteomes" id="UP001189624">
    <property type="component" value="Chromosome 6"/>
</dbReference>
<dbReference type="NCBIfam" id="TIGR01311">
    <property type="entry name" value="glycerol_kin"/>
    <property type="match status" value="1"/>
</dbReference>
<dbReference type="Gene3D" id="3.30.420.40">
    <property type="match status" value="2"/>
</dbReference>